<dbReference type="Gene3D" id="3.40.640.10">
    <property type="entry name" value="Type I PLP-dependent aspartate aminotransferase-like (Major domain)"/>
    <property type="match status" value="1"/>
</dbReference>
<keyword evidence="3" id="KW-0663">Pyridoxal phosphate</keyword>
<dbReference type="InterPro" id="IPR015422">
    <property type="entry name" value="PyrdxlP-dep_Trfase_small"/>
</dbReference>
<evidence type="ECO:0000256" key="5">
    <source>
        <dbReference type="PIRSR" id="PIRSR017617-1"/>
    </source>
</evidence>
<dbReference type="Proteomes" id="UP000443090">
    <property type="component" value="Unassembled WGS sequence"/>
</dbReference>
<evidence type="ECO:0000259" key="6">
    <source>
        <dbReference type="Pfam" id="PF01212"/>
    </source>
</evidence>
<dbReference type="Gene3D" id="3.90.1150.10">
    <property type="entry name" value="Aspartate Aminotransferase, domain 1"/>
    <property type="match status" value="1"/>
</dbReference>
<dbReference type="GO" id="GO:0005829">
    <property type="term" value="C:cytosol"/>
    <property type="evidence" value="ECO:0007669"/>
    <property type="project" value="TreeGrafter"/>
</dbReference>
<dbReference type="SUPFAM" id="SSF53383">
    <property type="entry name" value="PLP-dependent transferases"/>
    <property type="match status" value="1"/>
</dbReference>
<dbReference type="PIRSF" id="PIRSF017617">
    <property type="entry name" value="Thr_aldolase"/>
    <property type="match status" value="1"/>
</dbReference>
<feature type="domain" description="Aromatic amino acid beta-eliminating lyase/threonine aldolase" evidence="6">
    <location>
        <begin position="31"/>
        <end position="319"/>
    </location>
</feature>
<keyword evidence="8" id="KW-1185">Reference proteome</keyword>
<gene>
    <name evidence="7" type="primary">vrtJ_0</name>
    <name evidence="7" type="ORF">LOCC1_G005855</name>
</gene>
<evidence type="ECO:0000313" key="8">
    <source>
        <dbReference type="Proteomes" id="UP000443090"/>
    </source>
</evidence>
<dbReference type="PANTHER" id="PTHR48097">
    <property type="entry name" value="L-THREONINE ALDOLASE-RELATED"/>
    <property type="match status" value="1"/>
</dbReference>
<evidence type="ECO:0000256" key="2">
    <source>
        <dbReference type="ARBA" id="ARBA00006966"/>
    </source>
</evidence>
<proteinExistence type="inferred from homology"/>
<comment type="cofactor">
    <cofactor evidence="1">
        <name>pyridoxal 5'-phosphate</name>
        <dbReference type="ChEBI" id="CHEBI:597326"/>
    </cofactor>
</comment>
<dbReference type="InterPro" id="IPR015424">
    <property type="entry name" value="PyrdxlP-dep_Trfase"/>
</dbReference>
<dbReference type="FunFam" id="3.40.640.10:FF:000030">
    <property type="entry name" value="Low-specificity L-threonine aldolase"/>
    <property type="match status" value="1"/>
</dbReference>
<dbReference type="GO" id="GO:0006545">
    <property type="term" value="P:glycine biosynthetic process"/>
    <property type="evidence" value="ECO:0007669"/>
    <property type="project" value="TreeGrafter"/>
</dbReference>
<dbReference type="EMBL" id="QGMI01000451">
    <property type="protein sequence ID" value="TVY40497.1"/>
    <property type="molecule type" value="Genomic_DNA"/>
</dbReference>
<dbReference type="OrthoDB" id="10261951at2759"/>
<keyword evidence="4" id="KW-0456">Lyase</keyword>
<sequence length="385" mass="42264">MTISVEHRNGHSELPLDTSAWHRAESQAAYDFRSDYVTCPNLSMLQSIINTSLGDDVMMEDSTTNDFQAFMADLCGHEDALLAMSGTMANQVALRSALTCAPYAILADRRSHIITLEAGGPSTLSGALIVGVEPSNGHHLTIKDVQRHAQLRDDIYDCPTRVISLENTLNGTVMPLQDVQEISRWARSQDPPIFMYLDGARLWEAVAAGCGTLKEYAACFDSFSLCFTKGLGAPNGSMIIGSKTFIKRCRWWRKAVGGGIRAAGVVAAPARVAVEQVFLGGRLQATQMMAKRIAQRWESLGGTLEHPTETNMIWLDLDAAEIDKEVFADMAQQVGIRTIRREIVGHEGRLVMHYQISDDAVSRLFGLFTAVLGERKCSNGVEKLQ</sequence>
<dbReference type="PANTHER" id="PTHR48097:SF9">
    <property type="entry name" value="L-THREONINE ALDOLASE"/>
    <property type="match status" value="1"/>
</dbReference>
<protein>
    <submittedName>
        <fullName evidence="7">Aldolase</fullName>
    </submittedName>
</protein>
<dbReference type="InterPro" id="IPR015421">
    <property type="entry name" value="PyrdxlP-dep_Trfase_major"/>
</dbReference>
<dbReference type="AlphaFoldDB" id="A0A8H8UE56"/>
<reference evidence="7 8" key="1">
    <citation type="submission" date="2018-05" db="EMBL/GenBank/DDBJ databases">
        <title>Genome sequencing and assembly of the regulated plant pathogen Lachnellula willkommii and related sister species for the development of diagnostic species identification markers.</title>
        <authorList>
            <person name="Giroux E."/>
            <person name="Bilodeau G."/>
        </authorList>
    </citation>
    <scope>NUCLEOTIDE SEQUENCE [LARGE SCALE GENOMIC DNA]</scope>
    <source>
        <strain evidence="7 8">CBS 160.35</strain>
    </source>
</reference>
<evidence type="ECO:0000256" key="4">
    <source>
        <dbReference type="ARBA" id="ARBA00023239"/>
    </source>
</evidence>
<accession>A0A8H8UE56</accession>
<evidence type="ECO:0000256" key="1">
    <source>
        <dbReference type="ARBA" id="ARBA00001933"/>
    </source>
</evidence>
<comment type="similarity">
    <text evidence="2">Belongs to the threonine aldolase family.</text>
</comment>
<evidence type="ECO:0000313" key="7">
    <source>
        <dbReference type="EMBL" id="TVY40497.1"/>
    </source>
</evidence>
<dbReference type="InterPro" id="IPR023603">
    <property type="entry name" value="Low_specificity_L-TA-like"/>
</dbReference>
<dbReference type="InterPro" id="IPR001597">
    <property type="entry name" value="ArAA_b-elim_lyase/Thr_aldolase"/>
</dbReference>
<evidence type="ECO:0000256" key="3">
    <source>
        <dbReference type="ARBA" id="ARBA00022898"/>
    </source>
</evidence>
<name>A0A8H8UE56_9HELO</name>
<dbReference type="GO" id="GO:0006567">
    <property type="term" value="P:L-threonine catabolic process"/>
    <property type="evidence" value="ECO:0007669"/>
    <property type="project" value="TreeGrafter"/>
</dbReference>
<feature type="modified residue" description="N6-(pyridoxal phosphate)lysine" evidence="5">
    <location>
        <position position="229"/>
    </location>
</feature>
<dbReference type="GO" id="GO:0008732">
    <property type="term" value="F:L-allo-threonine aldolase activity"/>
    <property type="evidence" value="ECO:0007669"/>
    <property type="project" value="TreeGrafter"/>
</dbReference>
<comment type="caution">
    <text evidence="7">The sequence shown here is derived from an EMBL/GenBank/DDBJ whole genome shotgun (WGS) entry which is preliminary data.</text>
</comment>
<dbReference type="Pfam" id="PF01212">
    <property type="entry name" value="Beta_elim_lyase"/>
    <property type="match status" value="1"/>
</dbReference>
<organism evidence="7 8">
    <name type="scientific">Lachnellula occidentalis</name>
    <dbReference type="NCBI Taxonomy" id="215460"/>
    <lineage>
        <taxon>Eukaryota</taxon>
        <taxon>Fungi</taxon>
        <taxon>Dikarya</taxon>
        <taxon>Ascomycota</taxon>
        <taxon>Pezizomycotina</taxon>
        <taxon>Leotiomycetes</taxon>
        <taxon>Helotiales</taxon>
        <taxon>Lachnaceae</taxon>
        <taxon>Lachnellula</taxon>
    </lineage>
</organism>